<organism evidence="9 10">
    <name type="scientific">Gloeothece verrucosa (strain PCC 7822)</name>
    <name type="common">Cyanothece sp. (strain PCC 7822)</name>
    <dbReference type="NCBI Taxonomy" id="497965"/>
    <lineage>
        <taxon>Bacteria</taxon>
        <taxon>Bacillati</taxon>
        <taxon>Cyanobacteriota</taxon>
        <taxon>Cyanophyceae</taxon>
        <taxon>Oscillatoriophycideae</taxon>
        <taxon>Chroococcales</taxon>
        <taxon>Aphanothecaceae</taxon>
        <taxon>Gloeothece</taxon>
        <taxon>Gloeothece verrucosa</taxon>
    </lineage>
</organism>
<dbReference type="STRING" id="497965.Cyan7822_4305"/>
<feature type="transmembrane region" description="Helical" evidence="8">
    <location>
        <begin position="109"/>
        <end position="129"/>
    </location>
</feature>
<evidence type="ECO:0000256" key="7">
    <source>
        <dbReference type="ARBA" id="ARBA00023136"/>
    </source>
</evidence>
<dbReference type="EMBL" id="CP002198">
    <property type="protein sequence ID" value="ADN16222.1"/>
    <property type="molecule type" value="Genomic_DNA"/>
</dbReference>
<keyword evidence="4 8" id="KW-0812">Transmembrane</keyword>
<evidence type="ECO:0000313" key="9">
    <source>
        <dbReference type="EMBL" id="ADN16222.1"/>
    </source>
</evidence>
<dbReference type="GO" id="GO:0008360">
    <property type="term" value="P:regulation of cell shape"/>
    <property type="evidence" value="ECO:0007669"/>
    <property type="project" value="UniProtKB-KW"/>
</dbReference>
<keyword evidence="7 8" id="KW-0472">Membrane</keyword>
<dbReference type="GO" id="GO:0005886">
    <property type="term" value="C:plasma membrane"/>
    <property type="evidence" value="ECO:0007669"/>
    <property type="project" value="UniProtKB-SubCell"/>
</dbReference>
<evidence type="ECO:0000256" key="6">
    <source>
        <dbReference type="ARBA" id="ARBA00022989"/>
    </source>
</evidence>
<keyword evidence="6 8" id="KW-1133">Transmembrane helix</keyword>
<evidence type="ECO:0000256" key="1">
    <source>
        <dbReference type="ARBA" id="ARBA00004651"/>
    </source>
</evidence>
<evidence type="ECO:0000256" key="2">
    <source>
        <dbReference type="ARBA" id="ARBA00007776"/>
    </source>
</evidence>
<feature type="transmembrane region" description="Helical" evidence="8">
    <location>
        <begin position="80"/>
        <end position="97"/>
    </location>
</feature>
<proteinExistence type="inferred from homology"/>
<dbReference type="OrthoDB" id="458492at2"/>
<dbReference type="Proteomes" id="UP000008206">
    <property type="component" value="Chromosome"/>
</dbReference>
<dbReference type="InterPro" id="IPR007227">
    <property type="entry name" value="Cell_shape_determining_MreD"/>
</dbReference>
<evidence type="ECO:0000256" key="4">
    <source>
        <dbReference type="ARBA" id="ARBA00022692"/>
    </source>
</evidence>
<comment type="subcellular location">
    <subcellularLocation>
        <location evidence="1">Cell membrane</location>
        <topology evidence="1">Multi-pass membrane protein</topology>
    </subcellularLocation>
</comment>
<evidence type="ECO:0000256" key="5">
    <source>
        <dbReference type="ARBA" id="ARBA00022960"/>
    </source>
</evidence>
<dbReference type="KEGG" id="cyj:Cyan7822_4305"/>
<dbReference type="HOGENOM" id="CLU_105759_0_0_3"/>
<name>E0UA30_GLOV7</name>
<protein>
    <submittedName>
        <fullName evidence="9">Rod shape-determining protein MreD</fullName>
    </submittedName>
</protein>
<reference evidence="10" key="1">
    <citation type="journal article" date="2011" name="MBio">
        <title>Novel metabolic attributes of the genus Cyanothece, comprising a group of unicellular nitrogen-fixing Cyanobacteria.</title>
        <authorList>
            <person name="Bandyopadhyay A."/>
            <person name="Elvitigala T."/>
            <person name="Welsh E."/>
            <person name="Stockel J."/>
            <person name="Liberton M."/>
            <person name="Min H."/>
            <person name="Sherman L.A."/>
            <person name="Pakrasi H.B."/>
        </authorList>
    </citation>
    <scope>NUCLEOTIDE SEQUENCE [LARGE SCALE GENOMIC DNA]</scope>
    <source>
        <strain evidence="10">PCC 7822</strain>
    </source>
</reference>
<feature type="transmembrane region" description="Helical" evidence="8">
    <location>
        <begin position="14"/>
        <end position="35"/>
    </location>
</feature>
<evidence type="ECO:0000256" key="3">
    <source>
        <dbReference type="ARBA" id="ARBA00022475"/>
    </source>
</evidence>
<dbReference type="AlphaFoldDB" id="E0UA30"/>
<sequence>MIKVARLSPKTRQILNGFVIVSSILLCIFFSLTRLPGMELLGIGPNWLMMWVIAWSVKRTIFQAVVAGLTLGLIQDGITSSYPSHVVVLVLIAYITAQIQKQRYIKEDLMSVVLIVFMMSLFSETLLAFQYVISGIRPLDEIWLDYQQIALSSAILSSLWTPVLYYPLNNWWENIKTLD</sequence>
<keyword evidence="5" id="KW-0133">Cell shape</keyword>
<keyword evidence="10" id="KW-1185">Reference proteome</keyword>
<gene>
    <name evidence="9" type="ordered locus">Cyan7822_4305</name>
</gene>
<dbReference type="NCBIfam" id="TIGR03426">
    <property type="entry name" value="shape_MreD"/>
    <property type="match status" value="1"/>
</dbReference>
<evidence type="ECO:0000313" key="10">
    <source>
        <dbReference type="Proteomes" id="UP000008206"/>
    </source>
</evidence>
<comment type="similarity">
    <text evidence="2">Belongs to the MreD family.</text>
</comment>
<dbReference type="eggNOG" id="COG2891">
    <property type="taxonomic scope" value="Bacteria"/>
</dbReference>
<dbReference type="Pfam" id="PF04093">
    <property type="entry name" value="MreD"/>
    <property type="match status" value="1"/>
</dbReference>
<dbReference type="RefSeq" id="WP_013324285.1">
    <property type="nucleotide sequence ID" value="NC_014501.1"/>
</dbReference>
<keyword evidence="3" id="KW-1003">Cell membrane</keyword>
<feature type="transmembrane region" description="Helical" evidence="8">
    <location>
        <begin position="149"/>
        <end position="168"/>
    </location>
</feature>
<evidence type="ECO:0000256" key="8">
    <source>
        <dbReference type="SAM" id="Phobius"/>
    </source>
</evidence>
<accession>E0UA30</accession>